<gene>
    <name evidence="2" type="ORF">XD54_0489</name>
</gene>
<dbReference type="OMA" id="VGFIVCD"/>
<organism evidence="2 3">
    <name type="scientific">Thermococcus sibiricus</name>
    <dbReference type="NCBI Taxonomy" id="172049"/>
    <lineage>
        <taxon>Archaea</taxon>
        <taxon>Methanobacteriati</taxon>
        <taxon>Methanobacteriota</taxon>
        <taxon>Thermococci</taxon>
        <taxon>Thermococcales</taxon>
        <taxon>Thermococcaceae</taxon>
        <taxon>Thermococcus</taxon>
    </lineage>
</organism>
<dbReference type="Proteomes" id="UP000053911">
    <property type="component" value="Unassembled WGS sequence"/>
</dbReference>
<dbReference type="SUPFAM" id="SSF55729">
    <property type="entry name" value="Acyl-CoA N-acyltransferases (Nat)"/>
    <property type="match status" value="1"/>
</dbReference>
<reference evidence="3" key="1">
    <citation type="journal article" date="2015" name="MBio">
        <title>Genome-Resolved Metagenomic Analysis Reveals Roles for Candidate Phyla and Other Microbial Community Members in Biogeochemical Transformations in Oil Reservoirs.</title>
        <authorList>
            <person name="Hu P."/>
            <person name="Tom L."/>
            <person name="Singh A."/>
            <person name="Thomas B.C."/>
            <person name="Baker B.J."/>
            <person name="Piceno Y.M."/>
            <person name="Andersen G.L."/>
            <person name="Banfield J.F."/>
        </authorList>
    </citation>
    <scope>NUCLEOTIDE SEQUENCE [LARGE SCALE GENOMIC DNA]</scope>
</reference>
<dbReference type="RefSeq" id="WP_015849084.1">
    <property type="nucleotide sequence ID" value="NZ_LGFD01000006.1"/>
</dbReference>
<dbReference type="PANTHER" id="PTHR42919:SF35">
    <property type="entry name" value="N-ACETYLTRANSFERASE DOMAIN-CONTAINING PROTEIN"/>
    <property type="match status" value="1"/>
</dbReference>
<proteinExistence type="predicted"/>
<feature type="domain" description="N-acetyltransferase" evidence="1">
    <location>
        <begin position="17"/>
        <end position="168"/>
    </location>
</feature>
<comment type="caution">
    <text evidence="2">The sequence shown here is derived from an EMBL/GenBank/DDBJ whole genome shotgun (WGS) entry which is preliminary data.</text>
</comment>
<sequence>MDAEEEHKNNNNKIKIEKLKRMDQETLETLVEIYMRGYEGMREYGGEGESYAKRYLRWCWSKASDGFFVAKDRDRVVGFIVCDNDWHSRYENKIVGAIHEFVVDKGYQGKNVGTKLMDRCLEHLSKYNNRIELWVGEKNKKAIEFYEKLGFKVVGKSGIWVRMVKDLKRESDSQTKENQQKQQYKN</sequence>
<accession>A0A101EMS5</accession>
<protein>
    <submittedName>
        <fullName evidence="2">N-acetyltransferase, GNAT family</fullName>
    </submittedName>
</protein>
<dbReference type="InterPro" id="IPR016181">
    <property type="entry name" value="Acyl_CoA_acyltransferase"/>
</dbReference>
<evidence type="ECO:0000313" key="3">
    <source>
        <dbReference type="Proteomes" id="UP000053911"/>
    </source>
</evidence>
<dbReference type="CDD" id="cd04301">
    <property type="entry name" value="NAT_SF"/>
    <property type="match status" value="1"/>
</dbReference>
<dbReference type="GeneID" id="8095793"/>
<dbReference type="PANTHER" id="PTHR42919">
    <property type="entry name" value="N-ALPHA-ACETYLTRANSFERASE"/>
    <property type="match status" value="1"/>
</dbReference>
<dbReference type="InterPro" id="IPR051556">
    <property type="entry name" value="N-term/lysine_N-AcTrnsfr"/>
</dbReference>
<dbReference type="Pfam" id="PF00583">
    <property type="entry name" value="Acetyltransf_1"/>
    <property type="match status" value="1"/>
</dbReference>
<evidence type="ECO:0000259" key="1">
    <source>
        <dbReference type="PROSITE" id="PS51186"/>
    </source>
</evidence>
<dbReference type="PROSITE" id="PS51186">
    <property type="entry name" value="GNAT"/>
    <property type="match status" value="1"/>
</dbReference>
<dbReference type="InterPro" id="IPR000182">
    <property type="entry name" value="GNAT_dom"/>
</dbReference>
<evidence type="ECO:0000313" key="2">
    <source>
        <dbReference type="EMBL" id="KUK18241.1"/>
    </source>
</evidence>
<dbReference type="PATRIC" id="fig|172049.5.peg.1150"/>
<dbReference type="GO" id="GO:0016747">
    <property type="term" value="F:acyltransferase activity, transferring groups other than amino-acyl groups"/>
    <property type="evidence" value="ECO:0007669"/>
    <property type="project" value="InterPro"/>
</dbReference>
<dbReference type="EMBL" id="LGFD01000006">
    <property type="protein sequence ID" value="KUK18241.1"/>
    <property type="molecule type" value="Genomic_DNA"/>
</dbReference>
<keyword evidence="2" id="KW-0808">Transferase</keyword>
<dbReference type="Gene3D" id="3.40.630.30">
    <property type="match status" value="1"/>
</dbReference>
<name>A0A101EMS5_9EURY</name>
<dbReference type="AlphaFoldDB" id="A0A101EMS5"/>